<gene>
    <name evidence="1" type="ORF">M9H77_07899</name>
</gene>
<accession>A0ACC0BWJ5</accession>
<evidence type="ECO:0000313" key="1">
    <source>
        <dbReference type="EMBL" id="KAI5676949.1"/>
    </source>
</evidence>
<organism evidence="1 2">
    <name type="scientific">Catharanthus roseus</name>
    <name type="common">Madagascar periwinkle</name>
    <name type="synonym">Vinca rosea</name>
    <dbReference type="NCBI Taxonomy" id="4058"/>
    <lineage>
        <taxon>Eukaryota</taxon>
        <taxon>Viridiplantae</taxon>
        <taxon>Streptophyta</taxon>
        <taxon>Embryophyta</taxon>
        <taxon>Tracheophyta</taxon>
        <taxon>Spermatophyta</taxon>
        <taxon>Magnoliopsida</taxon>
        <taxon>eudicotyledons</taxon>
        <taxon>Gunneridae</taxon>
        <taxon>Pentapetalae</taxon>
        <taxon>asterids</taxon>
        <taxon>lamiids</taxon>
        <taxon>Gentianales</taxon>
        <taxon>Apocynaceae</taxon>
        <taxon>Rauvolfioideae</taxon>
        <taxon>Vinceae</taxon>
        <taxon>Catharanthinae</taxon>
        <taxon>Catharanthus</taxon>
    </lineage>
</organism>
<comment type="caution">
    <text evidence="1">The sequence shown here is derived from an EMBL/GenBank/DDBJ whole genome shotgun (WGS) entry which is preliminary data.</text>
</comment>
<reference evidence="2" key="1">
    <citation type="journal article" date="2023" name="Nat. Plants">
        <title>Single-cell RNA sequencing provides a high-resolution roadmap for understanding the multicellular compartmentation of specialized metabolism.</title>
        <authorList>
            <person name="Sun S."/>
            <person name="Shen X."/>
            <person name="Li Y."/>
            <person name="Li Y."/>
            <person name="Wang S."/>
            <person name="Li R."/>
            <person name="Zhang H."/>
            <person name="Shen G."/>
            <person name="Guo B."/>
            <person name="Wei J."/>
            <person name="Xu J."/>
            <person name="St-Pierre B."/>
            <person name="Chen S."/>
            <person name="Sun C."/>
        </authorList>
    </citation>
    <scope>NUCLEOTIDE SEQUENCE [LARGE SCALE GENOMIC DNA]</scope>
</reference>
<dbReference type="Proteomes" id="UP001060085">
    <property type="component" value="Linkage Group LG02"/>
</dbReference>
<evidence type="ECO:0000313" key="2">
    <source>
        <dbReference type="Proteomes" id="UP001060085"/>
    </source>
</evidence>
<sequence>MEYDWSNLPWKKMEGKRKQEDYQSKLARAKHNLHHGGGNGFNAYGGVNHGNGNFTPRKHVGVDNYSSYASSFEHTSYDEYGGYGRCSKEKESELEKSEKEFLLNDFENQMGVNLELFKVNPLAFEKSNLRKEGFEQEFFDKMVLKGKVDHRGIIHWKGELVSLLYCKEELGGLSPSGEMEH</sequence>
<proteinExistence type="predicted"/>
<name>A0ACC0BWJ5_CATRO</name>
<protein>
    <submittedName>
        <fullName evidence="1">Uncharacterized protein</fullName>
    </submittedName>
</protein>
<dbReference type="EMBL" id="CM044702">
    <property type="protein sequence ID" value="KAI5676949.1"/>
    <property type="molecule type" value="Genomic_DNA"/>
</dbReference>
<keyword evidence="2" id="KW-1185">Reference proteome</keyword>